<keyword evidence="2" id="KW-1133">Transmembrane helix</keyword>
<keyword evidence="6" id="KW-1185">Reference proteome</keyword>
<dbReference type="EMBL" id="JBANBB010000002">
    <property type="protein sequence ID" value="MEK0307228.1"/>
    <property type="molecule type" value="Genomic_DNA"/>
</dbReference>
<feature type="transmembrane region" description="Helical" evidence="2">
    <location>
        <begin position="454"/>
        <end position="480"/>
    </location>
</feature>
<name>A0ABU8ZPN3_9BIFI</name>
<feature type="chain" id="PRO_5046985331" evidence="3">
    <location>
        <begin position="29"/>
        <end position="626"/>
    </location>
</feature>
<evidence type="ECO:0000259" key="4">
    <source>
        <dbReference type="Pfam" id="PF05448"/>
    </source>
</evidence>
<protein>
    <submittedName>
        <fullName evidence="5">Acetylxylan esterase</fullName>
    </submittedName>
</protein>
<evidence type="ECO:0000256" key="2">
    <source>
        <dbReference type="SAM" id="Phobius"/>
    </source>
</evidence>
<feature type="transmembrane region" description="Helical" evidence="2">
    <location>
        <begin position="412"/>
        <end position="433"/>
    </location>
</feature>
<feature type="signal peptide" evidence="3">
    <location>
        <begin position="1"/>
        <end position="28"/>
    </location>
</feature>
<accession>A0ABU8ZPN3</accession>
<dbReference type="InterPro" id="IPR050261">
    <property type="entry name" value="FrsA_esterase"/>
</dbReference>
<feature type="domain" description="Acetyl xylan esterase" evidence="4">
    <location>
        <begin position="35"/>
        <end position="107"/>
    </location>
</feature>
<dbReference type="InterPro" id="IPR008391">
    <property type="entry name" value="AXE1_dom"/>
</dbReference>
<dbReference type="Proteomes" id="UP001373159">
    <property type="component" value="Unassembled WGS sequence"/>
</dbReference>
<sequence length="626" mass="70613">MKRLFPTKAHKWLSVSLILCLISAIATAAIQCDFGRVKVEHVTMESISGHRLAGNLYIPSSATKQHPAPAIVVAHGGNNTKEMQDVFNVEYPRHGYITFSIDMYSHGESESLPETEWLDGGRGLYDAARYLTTLPFVDSDQIGLSAHSRGGKGASETVQLDNKADRRIIRNVFLNSSDPIYKDDDGKYTDVYQDRNIAVFSDRLDSFFFTEKGFVGGTYNNKVARRQRPLTQARNYIKTRSAQSFLNFGLDPKEGGTEERGLDRVYSKTYEDGGKGTRQIFSSMQIHGMGTFSISTARDALIFFNRVAPTSLSGDPNNQIWLWTALFALVGFVGIVLFLIYFVLVIVQYGAYKKAIVADEVQLAPIRRGDRSWFWIWQILGIAFSIFVAWSLSMLQVNSFHNGFFRQATPFFYGMWGLLNGIFNIVVFTAWYRTRGRKRNFDLRQTGVVIPRRAVWRTILIGLLGILALVGIIFAADYLFHTKYALWQWNFFYFPAGKIPDMLKVLPLFLGFFVVNSLVVNSFNYNTTLGRSKTANTIWMSLLTAAAPAILCLGCYGYFYLTGWNPFFGGNSWTSETIVTMIPAMFSASFVSRKIYEKTKNPYLAGILMGLVMTLHSCLTTETLPM</sequence>
<keyword evidence="2" id="KW-0472">Membrane</keyword>
<dbReference type="SUPFAM" id="SSF53474">
    <property type="entry name" value="alpha/beta-Hydrolases"/>
    <property type="match status" value="1"/>
</dbReference>
<feature type="transmembrane region" description="Helical" evidence="2">
    <location>
        <begin position="320"/>
        <end position="352"/>
    </location>
</feature>
<keyword evidence="3" id="KW-0732">Signal</keyword>
<evidence type="ECO:0000313" key="5">
    <source>
        <dbReference type="EMBL" id="MEK0307228.1"/>
    </source>
</evidence>
<proteinExistence type="inferred from homology"/>
<dbReference type="Pfam" id="PF05448">
    <property type="entry name" value="AXE1"/>
    <property type="match status" value="1"/>
</dbReference>
<dbReference type="InterPro" id="IPR029058">
    <property type="entry name" value="AB_hydrolase_fold"/>
</dbReference>
<feature type="transmembrane region" description="Helical" evidence="2">
    <location>
        <begin position="505"/>
        <end position="525"/>
    </location>
</feature>
<keyword evidence="2" id="KW-0812">Transmembrane</keyword>
<comment type="caution">
    <text evidence="5">The sequence shown here is derived from an EMBL/GenBank/DDBJ whole genome shotgun (WGS) entry which is preliminary data.</text>
</comment>
<dbReference type="PANTHER" id="PTHR22946">
    <property type="entry name" value="DIENELACTONE HYDROLASE DOMAIN-CONTAINING PROTEIN-RELATED"/>
    <property type="match status" value="1"/>
</dbReference>
<feature type="transmembrane region" description="Helical" evidence="2">
    <location>
        <begin position="603"/>
        <end position="624"/>
    </location>
</feature>
<feature type="transmembrane region" description="Helical" evidence="2">
    <location>
        <begin position="373"/>
        <end position="392"/>
    </location>
</feature>
<dbReference type="Gene3D" id="3.40.50.1820">
    <property type="entry name" value="alpha/beta hydrolase"/>
    <property type="match status" value="1"/>
</dbReference>
<evidence type="ECO:0000313" key="6">
    <source>
        <dbReference type="Proteomes" id="UP001373159"/>
    </source>
</evidence>
<evidence type="ECO:0000256" key="3">
    <source>
        <dbReference type="SAM" id="SignalP"/>
    </source>
</evidence>
<feature type="transmembrane region" description="Helical" evidence="2">
    <location>
        <begin position="537"/>
        <end position="561"/>
    </location>
</feature>
<feature type="transmembrane region" description="Helical" evidence="2">
    <location>
        <begin position="573"/>
        <end position="591"/>
    </location>
</feature>
<evidence type="ECO:0000256" key="1">
    <source>
        <dbReference type="ARBA" id="ARBA00008645"/>
    </source>
</evidence>
<dbReference type="RefSeq" id="WP_340469957.1">
    <property type="nucleotide sequence ID" value="NZ_JBANBB010000002.1"/>
</dbReference>
<comment type="similarity">
    <text evidence="1">Belongs to the AB hydrolase superfamily.</text>
</comment>
<gene>
    <name evidence="5" type="ORF">V8P97_07115</name>
</gene>
<reference evidence="5 6" key="1">
    <citation type="submission" date="2024-02" db="EMBL/GenBank/DDBJ databases">
        <title>Bifidobacterium honeyensis sp. nov., isolated from the comb honey.</title>
        <authorList>
            <person name="Liu W."/>
            <person name="Li Y."/>
        </authorList>
    </citation>
    <scope>NUCLEOTIDE SEQUENCE [LARGE SCALE GENOMIC DNA]</scope>
    <source>
        <strain evidence="5 6">IMAU50988</strain>
    </source>
</reference>
<organism evidence="5 6">
    <name type="scientific">Bifidobacterium favimelis</name>
    <dbReference type="NCBI Taxonomy" id="3122979"/>
    <lineage>
        <taxon>Bacteria</taxon>
        <taxon>Bacillati</taxon>
        <taxon>Actinomycetota</taxon>
        <taxon>Actinomycetes</taxon>
        <taxon>Bifidobacteriales</taxon>
        <taxon>Bifidobacteriaceae</taxon>
        <taxon>Bifidobacterium</taxon>
    </lineage>
</organism>